<dbReference type="Gene3D" id="3.30.70.330">
    <property type="match status" value="1"/>
</dbReference>
<dbReference type="InterPro" id="IPR035979">
    <property type="entry name" value="RBD_domain_sf"/>
</dbReference>
<feature type="domain" description="RRM" evidence="3">
    <location>
        <begin position="64"/>
        <end position="140"/>
    </location>
</feature>
<name>A0A1E4TJ21_9ASCO</name>
<dbReference type="GO" id="GO:0003723">
    <property type="term" value="F:RNA binding"/>
    <property type="evidence" value="ECO:0007669"/>
    <property type="project" value="UniProtKB-UniRule"/>
</dbReference>
<proteinExistence type="predicted"/>
<evidence type="ECO:0000259" key="3">
    <source>
        <dbReference type="PROSITE" id="PS50102"/>
    </source>
</evidence>
<dbReference type="InterPro" id="IPR012677">
    <property type="entry name" value="Nucleotide-bd_a/b_plait_sf"/>
</dbReference>
<feature type="region of interest" description="Disordered" evidence="2">
    <location>
        <begin position="1"/>
        <end position="57"/>
    </location>
</feature>
<dbReference type="Pfam" id="PF00076">
    <property type="entry name" value="RRM_1"/>
    <property type="match status" value="1"/>
</dbReference>
<evidence type="ECO:0000313" key="5">
    <source>
        <dbReference type="Proteomes" id="UP000095023"/>
    </source>
</evidence>
<dbReference type="Proteomes" id="UP000095023">
    <property type="component" value="Unassembled WGS sequence"/>
</dbReference>
<dbReference type="OrthoDB" id="6730379at2759"/>
<evidence type="ECO:0000313" key="4">
    <source>
        <dbReference type="EMBL" id="ODV91760.1"/>
    </source>
</evidence>
<organism evidence="4 5">
    <name type="scientific">Tortispora caseinolytica NRRL Y-17796</name>
    <dbReference type="NCBI Taxonomy" id="767744"/>
    <lineage>
        <taxon>Eukaryota</taxon>
        <taxon>Fungi</taxon>
        <taxon>Dikarya</taxon>
        <taxon>Ascomycota</taxon>
        <taxon>Saccharomycotina</taxon>
        <taxon>Trigonopsidomycetes</taxon>
        <taxon>Trigonopsidales</taxon>
        <taxon>Trigonopsidaceae</taxon>
        <taxon>Tortispora</taxon>
    </lineage>
</organism>
<evidence type="ECO:0000256" key="2">
    <source>
        <dbReference type="SAM" id="MobiDB-lite"/>
    </source>
</evidence>
<dbReference type="EMBL" id="KV453841">
    <property type="protein sequence ID" value="ODV91760.1"/>
    <property type="molecule type" value="Genomic_DNA"/>
</dbReference>
<accession>A0A1E4TJ21</accession>
<dbReference type="SMART" id="SM00360">
    <property type="entry name" value="RRM"/>
    <property type="match status" value="1"/>
</dbReference>
<dbReference type="SUPFAM" id="SSF54928">
    <property type="entry name" value="RNA-binding domain, RBD"/>
    <property type="match status" value="1"/>
</dbReference>
<reference evidence="5" key="1">
    <citation type="submission" date="2016-02" db="EMBL/GenBank/DDBJ databases">
        <title>Comparative genomics of biotechnologically important yeasts.</title>
        <authorList>
            <consortium name="DOE Joint Genome Institute"/>
            <person name="Riley R."/>
            <person name="Haridas S."/>
            <person name="Wolfe K.H."/>
            <person name="Lopes M.R."/>
            <person name="Hittinger C.T."/>
            <person name="Goker M."/>
            <person name="Salamov A."/>
            <person name="Wisecaver J."/>
            <person name="Long T.M."/>
            <person name="Aerts A.L."/>
            <person name="Barry K."/>
            <person name="Choi C."/>
            <person name="Clum A."/>
            <person name="Coughlan A.Y."/>
            <person name="Deshpande S."/>
            <person name="Douglass A.P."/>
            <person name="Hanson S.J."/>
            <person name="Klenk H.-P."/>
            <person name="Labutti K."/>
            <person name="Lapidus A."/>
            <person name="Lindquist E."/>
            <person name="Lipzen A."/>
            <person name="Meier-Kolthoff J.P."/>
            <person name="Ohm R.A."/>
            <person name="Otillar R.P."/>
            <person name="Pangilinan J."/>
            <person name="Peng Y."/>
            <person name="Rokas A."/>
            <person name="Rosa C.A."/>
            <person name="Scheuner C."/>
            <person name="Sibirny A.A."/>
            <person name="Slot J.C."/>
            <person name="Stielow J.B."/>
            <person name="Sun H."/>
            <person name="Kurtzman C.P."/>
            <person name="Blackwell M."/>
            <person name="Jeffries T.W."/>
            <person name="Grigoriev I.V."/>
        </authorList>
    </citation>
    <scope>NUCLEOTIDE SEQUENCE [LARGE SCALE GENOMIC DNA]</scope>
    <source>
        <strain evidence="5">NRRL Y-17796</strain>
    </source>
</reference>
<protein>
    <recommendedName>
        <fullName evidence="3">RRM domain-containing protein</fullName>
    </recommendedName>
</protein>
<feature type="compositionally biased region" description="Basic and acidic residues" evidence="2">
    <location>
        <begin position="39"/>
        <end position="48"/>
    </location>
</feature>
<keyword evidence="5" id="KW-1185">Reference proteome</keyword>
<dbReference type="InterPro" id="IPR000504">
    <property type="entry name" value="RRM_dom"/>
</dbReference>
<dbReference type="PROSITE" id="PS50102">
    <property type="entry name" value="RRM"/>
    <property type="match status" value="1"/>
</dbReference>
<keyword evidence="1" id="KW-0694">RNA-binding</keyword>
<feature type="region of interest" description="Disordered" evidence="2">
    <location>
        <begin position="140"/>
        <end position="239"/>
    </location>
</feature>
<sequence>MPSPPPWDTGTPILRHRDERRPDPYYQDRNNRPLKRRRIPDERRDVRPRFARNIRPRHESFSKNKLFIAGFGHRQPIEEVVKEAEQFGRIKNVESPKPRGRRMPFIFVDYMDFESAKNALEGLQGLQVFDGKLSVEWSRGAGEAASRKPGPQNIRQFPGEKGARREEEPSTYTGKEAITAHKEDLPASDSDRHAPKEKADQGTSKDDTDKAPDPHKSVYLDNTEEVEEDDLVDHLNEYV</sequence>
<feature type="compositionally biased region" description="Basic and acidic residues" evidence="2">
    <location>
        <begin position="178"/>
        <end position="218"/>
    </location>
</feature>
<feature type="compositionally biased region" description="Acidic residues" evidence="2">
    <location>
        <begin position="222"/>
        <end position="231"/>
    </location>
</feature>
<dbReference type="AlphaFoldDB" id="A0A1E4TJ21"/>
<gene>
    <name evidence="4" type="ORF">CANCADRAFT_42395</name>
</gene>
<evidence type="ECO:0000256" key="1">
    <source>
        <dbReference type="PROSITE-ProRule" id="PRU00176"/>
    </source>
</evidence>